<evidence type="ECO:0000256" key="2">
    <source>
        <dbReference type="ARBA" id="ARBA00023235"/>
    </source>
</evidence>
<organism evidence="3 4">
    <name type="scientific">Clostridium innocuum</name>
    <dbReference type="NCBI Taxonomy" id="1522"/>
    <lineage>
        <taxon>Bacteria</taxon>
        <taxon>Bacillati</taxon>
        <taxon>Bacillota</taxon>
        <taxon>Clostridia</taxon>
        <taxon>Eubacteriales</taxon>
        <taxon>Clostridiaceae</taxon>
        <taxon>Clostridium</taxon>
    </lineage>
</organism>
<dbReference type="InterPro" id="IPR011060">
    <property type="entry name" value="RibuloseP-bd_barrel"/>
</dbReference>
<proteinExistence type="predicted"/>
<comment type="caution">
    <text evidence="3">The sequence shown here is derived from an EMBL/GenBank/DDBJ whole genome shotgun (WGS) entry which is preliminary data.</text>
</comment>
<reference evidence="3 4" key="1">
    <citation type="submission" date="2018-08" db="EMBL/GenBank/DDBJ databases">
        <title>A genome reference for cultivated species of the human gut microbiota.</title>
        <authorList>
            <person name="Zou Y."/>
            <person name="Xue W."/>
            <person name="Luo G."/>
        </authorList>
    </citation>
    <scope>NUCLEOTIDE SEQUENCE [LARGE SCALE GENOMIC DNA]</scope>
    <source>
        <strain evidence="3 4">OF01-2LB</strain>
    </source>
</reference>
<name>A0A3E2VV34_CLOIN</name>
<dbReference type="GO" id="GO:0016857">
    <property type="term" value="F:racemase and epimerase activity, acting on carbohydrates and derivatives"/>
    <property type="evidence" value="ECO:0007669"/>
    <property type="project" value="InterPro"/>
</dbReference>
<dbReference type="InterPro" id="IPR000056">
    <property type="entry name" value="Ribul_P_3_epim-like"/>
</dbReference>
<dbReference type="PANTHER" id="PTHR11749">
    <property type="entry name" value="RIBULOSE-5-PHOSPHATE-3-EPIMERASE"/>
    <property type="match status" value="1"/>
</dbReference>
<dbReference type="OrthoDB" id="1645589at2"/>
<dbReference type="Proteomes" id="UP000260025">
    <property type="component" value="Unassembled WGS sequence"/>
</dbReference>
<dbReference type="Gene3D" id="3.20.20.70">
    <property type="entry name" value="Aldolase class I"/>
    <property type="match status" value="1"/>
</dbReference>
<keyword evidence="1" id="KW-0479">Metal-binding</keyword>
<keyword evidence="2" id="KW-0413">Isomerase</keyword>
<dbReference type="RefSeq" id="WP_117443625.1">
    <property type="nucleotide sequence ID" value="NZ_JAJFEN010000012.1"/>
</dbReference>
<dbReference type="GO" id="GO:0046872">
    <property type="term" value="F:metal ion binding"/>
    <property type="evidence" value="ECO:0007669"/>
    <property type="project" value="UniProtKB-KW"/>
</dbReference>
<evidence type="ECO:0000256" key="1">
    <source>
        <dbReference type="ARBA" id="ARBA00022723"/>
    </source>
</evidence>
<evidence type="ECO:0000313" key="4">
    <source>
        <dbReference type="Proteomes" id="UP000260025"/>
    </source>
</evidence>
<dbReference type="EMBL" id="QVEV01000020">
    <property type="protein sequence ID" value="RGC14528.1"/>
    <property type="molecule type" value="Genomic_DNA"/>
</dbReference>
<dbReference type="Pfam" id="PF00834">
    <property type="entry name" value="Ribul_P_3_epim"/>
    <property type="match status" value="1"/>
</dbReference>
<evidence type="ECO:0000313" key="3">
    <source>
        <dbReference type="EMBL" id="RGC14528.1"/>
    </source>
</evidence>
<accession>A0A3E2VV34</accession>
<sequence>MKLSTTEYSFNASLSCIDLGHVADSMKEINQSRIKSLHYDIVDGQFNECFIFGDLMLKVFRSYTTLPITVHLACRNPLPYIKPCIANGADYIAIHYEAETDIETAFQQIRRLGAKPVLAFRCDTQVPKDFIKLAAHSEWILKLSVQPGFSGQLFQKEALQHIVQMKQLLLEAKLNKVIEADGNIHTGTIHSCAKAGATMFTGGTSGLFHQKHSIDESIVLLEQAIASGGISNGIDNE</sequence>
<dbReference type="SUPFAM" id="SSF51366">
    <property type="entry name" value="Ribulose-phoshate binding barrel"/>
    <property type="match status" value="1"/>
</dbReference>
<gene>
    <name evidence="3" type="ORF">DXA38_13485</name>
</gene>
<dbReference type="AlphaFoldDB" id="A0A3E2VV34"/>
<protein>
    <submittedName>
        <fullName evidence="3">Ribulose-phosphate 3-epimerase</fullName>
    </submittedName>
</protein>
<dbReference type="InterPro" id="IPR013785">
    <property type="entry name" value="Aldolase_TIM"/>
</dbReference>
<dbReference type="GO" id="GO:0005975">
    <property type="term" value="P:carbohydrate metabolic process"/>
    <property type="evidence" value="ECO:0007669"/>
    <property type="project" value="InterPro"/>
</dbReference>